<evidence type="ECO:0000313" key="3">
    <source>
        <dbReference type="Proteomes" id="UP000438429"/>
    </source>
</evidence>
<evidence type="ECO:0000313" key="2">
    <source>
        <dbReference type="EMBL" id="KAF0027001.1"/>
    </source>
</evidence>
<dbReference type="AlphaFoldDB" id="A0A6A4S7C6"/>
<organism evidence="2 3">
    <name type="scientific">Scophthalmus maximus</name>
    <name type="common">Turbot</name>
    <name type="synonym">Psetta maxima</name>
    <dbReference type="NCBI Taxonomy" id="52904"/>
    <lineage>
        <taxon>Eukaryota</taxon>
        <taxon>Metazoa</taxon>
        <taxon>Chordata</taxon>
        <taxon>Craniata</taxon>
        <taxon>Vertebrata</taxon>
        <taxon>Euteleostomi</taxon>
        <taxon>Actinopterygii</taxon>
        <taxon>Neopterygii</taxon>
        <taxon>Teleostei</taxon>
        <taxon>Neoteleostei</taxon>
        <taxon>Acanthomorphata</taxon>
        <taxon>Carangaria</taxon>
        <taxon>Pleuronectiformes</taxon>
        <taxon>Pleuronectoidei</taxon>
        <taxon>Scophthalmidae</taxon>
        <taxon>Scophthalmus</taxon>
    </lineage>
</organism>
<name>A0A6A4S7C6_SCOMX</name>
<dbReference type="EMBL" id="VEVO01000019">
    <property type="protein sequence ID" value="KAF0027001.1"/>
    <property type="molecule type" value="Genomic_DNA"/>
</dbReference>
<comment type="caution">
    <text evidence="2">The sequence shown here is derived from an EMBL/GenBank/DDBJ whole genome shotgun (WGS) entry which is preliminary data.</text>
</comment>
<sequence>MSAPSTGNKHHRSPDGPERRHGHAHNTSCRSDGPSRTRVRFGSDPPSDVRGEKRRRGQRERERERDCDRTSDRACLSQLESSYNITTHIRFVPFKTRV</sequence>
<feature type="region of interest" description="Disordered" evidence="1">
    <location>
        <begin position="1"/>
        <end position="72"/>
    </location>
</feature>
<reference evidence="2 3" key="1">
    <citation type="submission" date="2019-06" db="EMBL/GenBank/DDBJ databases">
        <title>Draft genomes of female and male turbot (Scophthalmus maximus).</title>
        <authorList>
            <person name="Xu H."/>
            <person name="Xu X.-W."/>
            <person name="Shao C."/>
            <person name="Chen S."/>
        </authorList>
    </citation>
    <scope>NUCLEOTIDE SEQUENCE [LARGE SCALE GENOMIC DNA]</scope>
    <source>
        <strain evidence="2">Ysfricsl-2016a</strain>
        <tissue evidence="2">Blood</tissue>
    </source>
</reference>
<proteinExistence type="predicted"/>
<protein>
    <submittedName>
        <fullName evidence="2">Uncharacterized protein</fullName>
    </submittedName>
</protein>
<gene>
    <name evidence="2" type="ORF">F2P81_021738</name>
</gene>
<feature type="compositionally biased region" description="Basic and acidic residues" evidence="1">
    <location>
        <begin position="59"/>
        <end position="72"/>
    </location>
</feature>
<evidence type="ECO:0000256" key="1">
    <source>
        <dbReference type="SAM" id="MobiDB-lite"/>
    </source>
</evidence>
<dbReference type="Proteomes" id="UP000438429">
    <property type="component" value="Unassembled WGS sequence"/>
</dbReference>
<accession>A0A6A4S7C6</accession>